<keyword evidence="1" id="KW-0812">Transmembrane</keyword>
<feature type="transmembrane region" description="Helical" evidence="1">
    <location>
        <begin position="48"/>
        <end position="66"/>
    </location>
</feature>
<evidence type="ECO:0000313" key="3">
    <source>
        <dbReference type="Proteomes" id="UP000554342"/>
    </source>
</evidence>
<reference evidence="2 3" key="1">
    <citation type="submission" date="2020-08" db="EMBL/GenBank/DDBJ databases">
        <title>Genomic Encyclopedia of Type Strains, Phase IV (KMG-IV): sequencing the most valuable type-strain genomes for metagenomic binning, comparative biology and taxonomic classification.</title>
        <authorList>
            <person name="Goeker M."/>
        </authorList>
    </citation>
    <scope>NUCLEOTIDE SEQUENCE [LARGE SCALE GENOMIC DNA]</scope>
    <source>
        <strain evidence="2 3">DSM 27203</strain>
    </source>
</reference>
<keyword evidence="3" id="KW-1185">Reference proteome</keyword>
<accession>A0A840Z1A0</accession>
<name>A0A840Z1A0_9SPHN</name>
<evidence type="ECO:0000256" key="1">
    <source>
        <dbReference type="SAM" id="Phobius"/>
    </source>
</evidence>
<keyword evidence="1" id="KW-1133">Transmembrane helix</keyword>
<proteinExistence type="predicted"/>
<organism evidence="2 3">
    <name type="scientific">Stakelama sediminis</name>
    <dbReference type="NCBI Taxonomy" id="463200"/>
    <lineage>
        <taxon>Bacteria</taxon>
        <taxon>Pseudomonadati</taxon>
        <taxon>Pseudomonadota</taxon>
        <taxon>Alphaproteobacteria</taxon>
        <taxon>Sphingomonadales</taxon>
        <taxon>Sphingomonadaceae</taxon>
        <taxon>Stakelama</taxon>
    </lineage>
</organism>
<gene>
    <name evidence="2" type="ORF">FHR23_002867</name>
</gene>
<dbReference type="Proteomes" id="UP000554342">
    <property type="component" value="Unassembled WGS sequence"/>
</dbReference>
<feature type="transmembrane region" description="Helical" evidence="1">
    <location>
        <begin position="20"/>
        <end position="36"/>
    </location>
</feature>
<dbReference type="AlphaFoldDB" id="A0A840Z1A0"/>
<evidence type="ECO:0000313" key="2">
    <source>
        <dbReference type="EMBL" id="MBB5719911.1"/>
    </source>
</evidence>
<protein>
    <submittedName>
        <fullName evidence="2">Uncharacterized protein</fullName>
    </submittedName>
</protein>
<comment type="caution">
    <text evidence="2">The sequence shown here is derived from an EMBL/GenBank/DDBJ whole genome shotgun (WGS) entry which is preliminary data.</text>
</comment>
<dbReference type="EMBL" id="JACIJI010000006">
    <property type="protein sequence ID" value="MBB5719911.1"/>
    <property type="molecule type" value="Genomic_DNA"/>
</dbReference>
<keyword evidence="1" id="KW-0472">Membrane</keyword>
<sequence>MEGQQSTRPPAGASFTWHRALWTVIMAAAAGGLYCLHQHRIMAEEQLMLLVFLLVPVAAFLLSGRGQDRTQIIDNHPVQGDRYD</sequence>